<name>A0A8T0DJ32_9TREM</name>
<evidence type="ECO:0000313" key="1">
    <source>
        <dbReference type="EMBL" id="KAF8567650.1"/>
    </source>
</evidence>
<reference evidence="1 2" key="1">
    <citation type="submission" date="2019-07" db="EMBL/GenBank/DDBJ databases">
        <title>Annotation for the trematode Paragonimus westermani.</title>
        <authorList>
            <person name="Choi Y.-J."/>
        </authorList>
    </citation>
    <scope>NUCLEOTIDE SEQUENCE [LARGE SCALE GENOMIC DNA]</scope>
    <source>
        <strain evidence="1">180907_Pwestermani</strain>
    </source>
</reference>
<dbReference type="EMBL" id="JTDF01003626">
    <property type="protein sequence ID" value="KAF8567650.1"/>
    <property type="molecule type" value="Genomic_DNA"/>
</dbReference>
<comment type="caution">
    <text evidence="1">The sequence shown here is derived from an EMBL/GenBank/DDBJ whole genome shotgun (WGS) entry which is preliminary data.</text>
</comment>
<organism evidence="1 2">
    <name type="scientific">Paragonimus westermani</name>
    <dbReference type="NCBI Taxonomy" id="34504"/>
    <lineage>
        <taxon>Eukaryota</taxon>
        <taxon>Metazoa</taxon>
        <taxon>Spiralia</taxon>
        <taxon>Lophotrochozoa</taxon>
        <taxon>Platyhelminthes</taxon>
        <taxon>Trematoda</taxon>
        <taxon>Digenea</taxon>
        <taxon>Plagiorchiida</taxon>
        <taxon>Troglotremata</taxon>
        <taxon>Troglotrematidae</taxon>
        <taxon>Paragonimus</taxon>
    </lineage>
</organism>
<keyword evidence="2" id="KW-1185">Reference proteome</keyword>
<dbReference type="AlphaFoldDB" id="A0A8T0DJ32"/>
<dbReference type="OrthoDB" id="6303791at2759"/>
<proteinExistence type="predicted"/>
<protein>
    <submittedName>
        <fullName evidence="1">Uncharacterized protein</fullName>
    </submittedName>
</protein>
<dbReference type="Proteomes" id="UP000699462">
    <property type="component" value="Unassembled WGS sequence"/>
</dbReference>
<gene>
    <name evidence="1" type="ORF">P879_06587</name>
</gene>
<evidence type="ECO:0000313" key="2">
    <source>
        <dbReference type="Proteomes" id="UP000699462"/>
    </source>
</evidence>
<sequence>MFLRQCIETDRYPKEYFKSLRRCKLRPTSESLKRIAETRLQTLRSAILNLKVAHSLLLSAVDDLNSFCRIKFYNHCKQTIAYVTKKQIKKNTLSLSTEQTLSNFSKNLDKYVKNFSNIVLNRTQKEALSVGLKFSIPPQKNHPVDVQT</sequence>
<accession>A0A8T0DJ32</accession>